<evidence type="ECO:0000313" key="5">
    <source>
        <dbReference type="Proteomes" id="UP000027265"/>
    </source>
</evidence>
<dbReference type="InParanoid" id="A0A067PYK2"/>
<evidence type="ECO:0000256" key="2">
    <source>
        <dbReference type="SAM" id="SignalP"/>
    </source>
</evidence>
<dbReference type="InterPro" id="IPR036908">
    <property type="entry name" value="RlpA-like_sf"/>
</dbReference>
<dbReference type="PANTHER" id="PTHR31836">
    <property type="match status" value="1"/>
</dbReference>
<keyword evidence="1 2" id="KW-0732">Signal</keyword>
<dbReference type="Proteomes" id="UP000027265">
    <property type="component" value="Unassembled WGS sequence"/>
</dbReference>
<dbReference type="InterPro" id="IPR051477">
    <property type="entry name" value="Expansin_CellWall"/>
</dbReference>
<dbReference type="SUPFAM" id="SSF50685">
    <property type="entry name" value="Barwin-like endoglucanases"/>
    <property type="match status" value="1"/>
</dbReference>
<dbReference type="InterPro" id="IPR009009">
    <property type="entry name" value="RlpA-like_DPBB"/>
</dbReference>
<proteinExistence type="predicted"/>
<protein>
    <recommendedName>
        <fullName evidence="3">RlpA-like protein double-psi beta-barrel domain-containing protein</fullName>
    </recommendedName>
</protein>
<evidence type="ECO:0000256" key="1">
    <source>
        <dbReference type="ARBA" id="ARBA00022729"/>
    </source>
</evidence>
<feature type="chain" id="PRO_5001643601" description="RlpA-like protein double-psi beta-barrel domain-containing protein" evidence="2">
    <location>
        <begin position="18"/>
        <end position="126"/>
    </location>
</feature>
<accession>A0A067PYK2</accession>
<dbReference type="Gene3D" id="2.40.40.10">
    <property type="entry name" value="RlpA-like domain"/>
    <property type="match status" value="1"/>
</dbReference>
<sequence length="126" mass="13195">MMFRLFFILTIIAYALGAPAVASFTGQGTFYEPGLGACGFTNSASDFVVAISHILYDSYQTASADPNKNPLCGVGITATYNGKSVGVTVVDRCVSCAEGDLDFSPTAFSQLASQDLGRISGVTWSL</sequence>
<dbReference type="EMBL" id="KL197715">
    <property type="protein sequence ID" value="KDQ59809.1"/>
    <property type="molecule type" value="Genomic_DNA"/>
</dbReference>
<evidence type="ECO:0000313" key="4">
    <source>
        <dbReference type="EMBL" id="KDQ59809.1"/>
    </source>
</evidence>
<evidence type="ECO:0000259" key="3">
    <source>
        <dbReference type="Pfam" id="PF03330"/>
    </source>
</evidence>
<organism evidence="4 5">
    <name type="scientific">Jaapia argillacea MUCL 33604</name>
    <dbReference type="NCBI Taxonomy" id="933084"/>
    <lineage>
        <taxon>Eukaryota</taxon>
        <taxon>Fungi</taxon>
        <taxon>Dikarya</taxon>
        <taxon>Basidiomycota</taxon>
        <taxon>Agaricomycotina</taxon>
        <taxon>Agaricomycetes</taxon>
        <taxon>Agaricomycetidae</taxon>
        <taxon>Jaapiales</taxon>
        <taxon>Jaapiaceae</taxon>
        <taxon>Jaapia</taxon>
    </lineage>
</organism>
<dbReference type="HOGENOM" id="CLU_047639_6_2_1"/>
<reference evidence="5" key="1">
    <citation type="journal article" date="2014" name="Proc. Natl. Acad. Sci. U.S.A.">
        <title>Extensive sampling of basidiomycete genomes demonstrates inadequacy of the white-rot/brown-rot paradigm for wood decay fungi.</title>
        <authorList>
            <person name="Riley R."/>
            <person name="Salamov A.A."/>
            <person name="Brown D.W."/>
            <person name="Nagy L.G."/>
            <person name="Floudas D."/>
            <person name="Held B.W."/>
            <person name="Levasseur A."/>
            <person name="Lombard V."/>
            <person name="Morin E."/>
            <person name="Otillar R."/>
            <person name="Lindquist E.A."/>
            <person name="Sun H."/>
            <person name="LaButti K.M."/>
            <person name="Schmutz J."/>
            <person name="Jabbour D."/>
            <person name="Luo H."/>
            <person name="Baker S.E."/>
            <person name="Pisabarro A.G."/>
            <person name="Walton J.D."/>
            <person name="Blanchette R.A."/>
            <person name="Henrissat B."/>
            <person name="Martin F."/>
            <person name="Cullen D."/>
            <person name="Hibbett D.S."/>
            <person name="Grigoriev I.V."/>
        </authorList>
    </citation>
    <scope>NUCLEOTIDE SEQUENCE [LARGE SCALE GENOMIC DNA]</scope>
    <source>
        <strain evidence="5">MUCL 33604</strain>
    </source>
</reference>
<dbReference type="OrthoDB" id="623670at2759"/>
<dbReference type="Pfam" id="PF03330">
    <property type="entry name" value="DPBB_1"/>
    <property type="match status" value="1"/>
</dbReference>
<gene>
    <name evidence="4" type="ORF">JAAARDRAFT_33392</name>
</gene>
<dbReference type="STRING" id="933084.A0A067PYK2"/>
<feature type="signal peptide" evidence="2">
    <location>
        <begin position="1"/>
        <end position="17"/>
    </location>
</feature>
<feature type="domain" description="RlpA-like protein double-psi beta-barrel" evidence="3">
    <location>
        <begin position="70"/>
        <end position="119"/>
    </location>
</feature>
<dbReference type="CDD" id="cd22191">
    <property type="entry name" value="DPBB_RlpA_EXP_N-like"/>
    <property type="match status" value="1"/>
</dbReference>
<dbReference type="PANTHER" id="PTHR31836:SF28">
    <property type="entry name" value="SRCR DOMAIN-CONTAINING PROTEIN-RELATED"/>
    <property type="match status" value="1"/>
</dbReference>
<dbReference type="AlphaFoldDB" id="A0A067PYK2"/>
<name>A0A067PYK2_9AGAM</name>
<keyword evidence="5" id="KW-1185">Reference proteome</keyword>